<evidence type="ECO:0000313" key="15">
    <source>
        <dbReference type="EMBL" id="KOO20799.1"/>
    </source>
</evidence>
<dbReference type="GO" id="GO:0005524">
    <property type="term" value="F:ATP binding"/>
    <property type="evidence" value="ECO:0007669"/>
    <property type="project" value="UniProtKB-KW"/>
</dbReference>
<keyword evidence="5 10" id="KW-0067">ATP-binding</keyword>
<dbReference type="GO" id="GO:0004823">
    <property type="term" value="F:leucine-tRNA ligase activity"/>
    <property type="evidence" value="ECO:0007669"/>
    <property type="project" value="UniProtKB-EC"/>
</dbReference>
<feature type="domain" description="Aminoacyl-tRNA synthetase class Ia" evidence="12">
    <location>
        <begin position="636"/>
        <end position="717"/>
    </location>
</feature>
<evidence type="ECO:0000256" key="3">
    <source>
        <dbReference type="ARBA" id="ARBA00022598"/>
    </source>
</evidence>
<dbReference type="Proteomes" id="UP000037460">
    <property type="component" value="Unassembled WGS sequence"/>
</dbReference>
<dbReference type="Pfam" id="PF13603">
    <property type="entry name" value="tRNA-synt_1_2"/>
    <property type="match status" value="1"/>
</dbReference>
<dbReference type="Pfam" id="PF00133">
    <property type="entry name" value="tRNA-synt_1"/>
    <property type="match status" value="2"/>
</dbReference>
<dbReference type="NCBIfam" id="TIGR00396">
    <property type="entry name" value="leuS_bact"/>
    <property type="match status" value="1"/>
</dbReference>
<comment type="catalytic activity">
    <reaction evidence="9">
        <text>tRNA(Leu) + L-leucine + ATP = L-leucyl-tRNA(Leu) + AMP + diphosphate</text>
        <dbReference type="Rhea" id="RHEA:11688"/>
        <dbReference type="Rhea" id="RHEA-COMP:9613"/>
        <dbReference type="Rhea" id="RHEA-COMP:9622"/>
        <dbReference type="ChEBI" id="CHEBI:30616"/>
        <dbReference type="ChEBI" id="CHEBI:33019"/>
        <dbReference type="ChEBI" id="CHEBI:57427"/>
        <dbReference type="ChEBI" id="CHEBI:78442"/>
        <dbReference type="ChEBI" id="CHEBI:78494"/>
        <dbReference type="ChEBI" id="CHEBI:456215"/>
        <dbReference type="EC" id="6.1.1.4"/>
    </reaction>
</comment>
<dbReference type="HAMAP" id="MF_00049_B">
    <property type="entry name" value="Leu_tRNA_synth_B"/>
    <property type="match status" value="1"/>
</dbReference>
<dbReference type="PRINTS" id="PR00985">
    <property type="entry name" value="TRNASYNTHLEU"/>
</dbReference>
<proteinExistence type="inferred from homology"/>
<dbReference type="PROSITE" id="PS00178">
    <property type="entry name" value="AA_TRNA_LIGASE_I"/>
    <property type="match status" value="1"/>
</dbReference>
<dbReference type="InterPro" id="IPR014729">
    <property type="entry name" value="Rossmann-like_a/b/a_fold"/>
</dbReference>
<organism evidence="15 16">
    <name type="scientific">Chrysochromulina tobinii</name>
    <dbReference type="NCBI Taxonomy" id="1460289"/>
    <lineage>
        <taxon>Eukaryota</taxon>
        <taxon>Haptista</taxon>
        <taxon>Haptophyta</taxon>
        <taxon>Prymnesiophyceae</taxon>
        <taxon>Prymnesiales</taxon>
        <taxon>Chrysochromulinaceae</taxon>
        <taxon>Chrysochromulina</taxon>
    </lineage>
</organism>
<dbReference type="InterPro" id="IPR009080">
    <property type="entry name" value="tRNAsynth_Ia_anticodon-bd"/>
</dbReference>
<evidence type="ECO:0000256" key="7">
    <source>
        <dbReference type="ARBA" id="ARBA00023146"/>
    </source>
</evidence>
<keyword evidence="6 10" id="KW-0648">Protein biosynthesis</keyword>
<comment type="similarity">
    <text evidence="1 10">Belongs to the class-I aminoacyl-tRNA synthetase family.</text>
</comment>
<evidence type="ECO:0000256" key="6">
    <source>
        <dbReference type="ARBA" id="ARBA00022917"/>
    </source>
</evidence>
<feature type="domain" description="Methionyl/Valyl/Leucyl/Isoleucyl-tRNA synthetase anticodon-binding" evidence="13">
    <location>
        <begin position="774"/>
        <end position="886"/>
    </location>
</feature>
<sequence>MRLVRSVSLVSLIGTAASTSVRSLASLPQTSAVAAWTGSVRRATAVHRAQLQHVCMQATGAPAAMAEQQIAPAKGGYDHTTIEPKWQDYWDEHDTFATLRREGKEKKYVLDMFPYPSGAGLHVGHPEGYTASDIMARYWRMCDYDVLHPMGWDAFGLPAEQHAINTGTRPEETTKANIANFKRQLRSLGFSYDWKRELATTDIGYVKWTQWIFLQLFKKDLAVQSEVRVNWCAELGTVLANEEVIDGKSERGGFPVMRMPLRQWVLRITEYAEQLAADLATEGIEWPEGTMTMQKTWIGRSEGAEITFEVEGASASTPQTIDVFTTRPDTLMGATYAVIAPEHPLAAAQLAAADKGGSDDATAAALRAYVKAAAGRSDLDRSTAKVKSGVWSGLHVKHPLTGKALPLWVADYVLAGYGTGAVMAVPAHDERDFEFAKAFNLPIVQVVAPSVGAPSLDFGAEGAAAYTELGVCVNSGEGLDGLSTLDAKTAMIAKLTTLGKGKGKITYKLRDWVFSRQRYWGEPIPIYFPVTVHEAGGDPRKGDPHTIDYNTPIPVPESELPVALPDIEDFKPGSDPQGVLAKAEVAHWRYFQKEGKWYARETNTMPQWAGSCWYYLRFADPANGAAAWSPEAEKAWLPVDLYVGGAEHAVLHLLYARFWHKVLFDLGLVTTKEPFKKLVHQGMILGEDGEKMSKSRGNVVNPDDIVMQYGGDAMRLYEMFMGPLEAVKPWQTEQISGVVRFQNRVYALAAKHAAAAGEETILPGTMTEETARLMHQTVRKVTLDIEAMSFNTAISQMMVFSNHLQSLSTPPPTEALTKLTLLLAPFSPHLSEEIWQTLLGHPESVSFATWPTYDEKMCEVTTVTLGVQVNGKVRSEITLEKTADADEAKAAALADEKVQKAIGDKEVKKFVYVPGRILNFVLGK</sequence>
<keyword evidence="16" id="KW-1185">Reference proteome</keyword>
<dbReference type="PANTHER" id="PTHR43740">
    <property type="entry name" value="LEUCYL-TRNA SYNTHETASE"/>
    <property type="match status" value="1"/>
</dbReference>
<dbReference type="InterPro" id="IPR001412">
    <property type="entry name" value="aa-tRNA-synth_I_CS"/>
</dbReference>
<dbReference type="Gene3D" id="1.10.730.10">
    <property type="entry name" value="Isoleucyl-tRNA Synthetase, Domain 1"/>
    <property type="match status" value="1"/>
</dbReference>
<keyword evidence="4 10" id="KW-0547">Nucleotide-binding</keyword>
<evidence type="ECO:0000256" key="2">
    <source>
        <dbReference type="ARBA" id="ARBA00013164"/>
    </source>
</evidence>
<dbReference type="InterPro" id="IPR013155">
    <property type="entry name" value="M/V/L/I-tRNA-synth_anticd-bd"/>
</dbReference>
<dbReference type="Gene3D" id="3.10.20.590">
    <property type="match status" value="1"/>
</dbReference>
<dbReference type="Gene3D" id="3.40.50.620">
    <property type="entry name" value="HUPs"/>
    <property type="match status" value="2"/>
</dbReference>
<dbReference type="CDD" id="cd07958">
    <property type="entry name" value="Anticodon_Ia_Leu_BEm"/>
    <property type="match status" value="1"/>
</dbReference>
<dbReference type="PANTHER" id="PTHR43740:SF2">
    <property type="entry name" value="LEUCINE--TRNA LIGASE, MITOCHONDRIAL"/>
    <property type="match status" value="1"/>
</dbReference>
<evidence type="ECO:0000313" key="16">
    <source>
        <dbReference type="Proteomes" id="UP000037460"/>
    </source>
</evidence>
<feature type="domain" description="Aminoacyl-tRNA synthetase class Ia" evidence="12">
    <location>
        <begin position="85"/>
        <end position="286"/>
    </location>
</feature>
<dbReference type="FunFam" id="3.40.50.620:FF:000077">
    <property type="entry name" value="Leucine--tRNA ligase"/>
    <property type="match status" value="1"/>
</dbReference>
<feature type="domain" description="Leucyl-tRNA synthetase editing" evidence="14">
    <location>
        <begin position="295"/>
        <end position="495"/>
    </location>
</feature>
<dbReference type="EMBL" id="JWZX01003412">
    <property type="protein sequence ID" value="KOO20799.1"/>
    <property type="molecule type" value="Genomic_DNA"/>
</dbReference>
<protein>
    <recommendedName>
        <fullName evidence="2">leucine--tRNA ligase</fullName>
        <ecNumber evidence="2">6.1.1.4</ecNumber>
    </recommendedName>
    <alternativeName>
        <fullName evidence="8">Leucyl-tRNA synthetase</fullName>
    </alternativeName>
</protein>
<evidence type="ECO:0000259" key="14">
    <source>
        <dbReference type="Pfam" id="PF13603"/>
    </source>
</evidence>
<dbReference type="SUPFAM" id="SSF47323">
    <property type="entry name" value="Anticodon-binding domain of a subclass of class I aminoacyl-tRNA synthetases"/>
    <property type="match status" value="1"/>
</dbReference>
<evidence type="ECO:0000256" key="4">
    <source>
        <dbReference type="ARBA" id="ARBA00022741"/>
    </source>
</evidence>
<evidence type="ECO:0000256" key="10">
    <source>
        <dbReference type="RuleBase" id="RU363035"/>
    </source>
</evidence>
<dbReference type="GO" id="GO:0032543">
    <property type="term" value="P:mitochondrial translation"/>
    <property type="evidence" value="ECO:0007669"/>
    <property type="project" value="TreeGrafter"/>
</dbReference>
<dbReference type="InterPro" id="IPR002300">
    <property type="entry name" value="aa-tRNA-synth_Ia"/>
</dbReference>
<evidence type="ECO:0000256" key="1">
    <source>
        <dbReference type="ARBA" id="ARBA00005594"/>
    </source>
</evidence>
<dbReference type="EC" id="6.1.1.4" evidence="2"/>
<evidence type="ECO:0000256" key="8">
    <source>
        <dbReference type="ARBA" id="ARBA00030520"/>
    </source>
</evidence>
<feature type="signal peptide" evidence="11">
    <location>
        <begin position="1"/>
        <end position="18"/>
    </location>
</feature>
<comment type="caution">
    <text evidence="15">The sequence shown here is derived from an EMBL/GenBank/DDBJ whole genome shotgun (WGS) entry which is preliminary data.</text>
</comment>
<evidence type="ECO:0000259" key="13">
    <source>
        <dbReference type="Pfam" id="PF08264"/>
    </source>
</evidence>
<name>A0A0M0J2M0_9EUKA</name>
<keyword evidence="11" id="KW-0732">Signal</keyword>
<dbReference type="GO" id="GO:0006429">
    <property type="term" value="P:leucyl-tRNA aminoacylation"/>
    <property type="evidence" value="ECO:0007669"/>
    <property type="project" value="InterPro"/>
</dbReference>
<dbReference type="SUPFAM" id="SSF52374">
    <property type="entry name" value="Nucleotidylyl transferase"/>
    <property type="match status" value="1"/>
</dbReference>
<dbReference type="SUPFAM" id="SSF50677">
    <property type="entry name" value="ValRS/IleRS/LeuRS editing domain"/>
    <property type="match status" value="1"/>
</dbReference>
<dbReference type="InterPro" id="IPR025709">
    <property type="entry name" value="Leu_tRNA-synth_edit"/>
</dbReference>
<evidence type="ECO:0000259" key="12">
    <source>
        <dbReference type="Pfam" id="PF00133"/>
    </source>
</evidence>
<dbReference type="InterPro" id="IPR009008">
    <property type="entry name" value="Val/Leu/Ile-tRNA-synth_edit"/>
</dbReference>
<dbReference type="Pfam" id="PF08264">
    <property type="entry name" value="Anticodon_1"/>
    <property type="match status" value="1"/>
</dbReference>
<dbReference type="InterPro" id="IPR002302">
    <property type="entry name" value="Leu-tRNA-ligase"/>
</dbReference>
<reference evidence="16" key="1">
    <citation type="journal article" date="2015" name="PLoS Genet.">
        <title>Genome Sequence and Transcriptome Analyses of Chrysochromulina tobin: Metabolic Tools for Enhanced Algal Fitness in the Prominent Order Prymnesiales (Haptophyceae).</title>
        <authorList>
            <person name="Hovde B.T."/>
            <person name="Deodato C.R."/>
            <person name="Hunsperger H.M."/>
            <person name="Ryken S.A."/>
            <person name="Yost W."/>
            <person name="Jha R.K."/>
            <person name="Patterson J."/>
            <person name="Monnat R.J. Jr."/>
            <person name="Barlow S.B."/>
            <person name="Starkenburg S.R."/>
            <person name="Cattolico R.A."/>
        </authorList>
    </citation>
    <scope>NUCLEOTIDE SEQUENCE</scope>
    <source>
        <strain evidence="16">CCMP291</strain>
    </source>
</reference>
<keyword evidence="3 10" id="KW-0436">Ligase</keyword>
<dbReference type="OrthoDB" id="15954at2759"/>
<keyword evidence="7 10" id="KW-0030">Aminoacyl-tRNA synthetase</keyword>
<dbReference type="FunFam" id="3.40.50.620:FF:000056">
    <property type="entry name" value="Leucine--tRNA ligase"/>
    <property type="match status" value="1"/>
</dbReference>
<dbReference type="FunFam" id="1.10.730.10:FF:000011">
    <property type="entry name" value="Leucine--tRNA ligase chloroplastic/mitochondrial"/>
    <property type="match status" value="1"/>
</dbReference>
<evidence type="ECO:0000256" key="9">
    <source>
        <dbReference type="ARBA" id="ARBA00047469"/>
    </source>
</evidence>
<evidence type="ECO:0000256" key="5">
    <source>
        <dbReference type="ARBA" id="ARBA00022840"/>
    </source>
</evidence>
<dbReference type="AlphaFoldDB" id="A0A0M0J2M0"/>
<evidence type="ECO:0000256" key="11">
    <source>
        <dbReference type="SAM" id="SignalP"/>
    </source>
</evidence>
<accession>A0A0M0J2M0</accession>
<dbReference type="Gene3D" id="3.90.740.10">
    <property type="entry name" value="Valyl/Leucyl/Isoleucyl-tRNA synthetase, editing domain"/>
    <property type="match status" value="1"/>
</dbReference>
<feature type="chain" id="PRO_5005601477" description="leucine--tRNA ligase" evidence="11">
    <location>
        <begin position="19"/>
        <end position="924"/>
    </location>
</feature>
<dbReference type="GO" id="GO:0002161">
    <property type="term" value="F:aminoacyl-tRNA deacylase activity"/>
    <property type="evidence" value="ECO:0007669"/>
    <property type="project" value="InterPro"/>
</dbReference>
<gene>
    <name evidence="15" type="ORF">Ctob_000193</name>
</gene>
<dbReference type="GO" id="GO:0005739">
    <property type="term" value="C:mitochondrion"/>
    <property type="evidence" value="ECO:0007669"/>
    <property type="project" value="TreeGrafter"/>
</dbReference>